<reference evidence="2" key="1">
    <citation type="submission" date="2019-12" db="EMBL/GenBank/DDBJ databases">
        <title>Genome sequencing and annotation of Brassica cretica.</title>
        <authorList>
            <person name="Studholme D.J."/>
            <person name="Sarris P.F."/>
        </authorList>
    </citation>
    <scope>NUCLEOTIDE SEQUENCE</scope>
    <source>
        <strain evidence="2">PFS-102/07</strain>
        <tissue evidence="2">Leaf</tissue>
    </source>
</reference>
<evidence type="ECO:0000313" key="2">
    <source>
        <dbReference type="EMBL" id="KAF2573788.1"/>
    </source>
</evidence>
<evidence type="ECO:0000256" key="1">
    <source>
        <dbReference type="SAM" id="MobiDB-lite"/>
    </source>
</evidence>
<dbReference type="AlphaFoldDB" id="A0A8S9IVJ4"/>
<comment type="caution">
    <text evidence="2">The sequence shown here is derived from an EMBL/GenBank/DDBJ whole genome shotgun (WGS) entry which is preliminary data.</text>
</comment>
<dbReference type="EMBL" id="QGKY02001015">
    <property type="protein sequence ID" value="KAF2573788.1"/>
    <property type="molecule type" value="Genomic_DNA"/>
</dbReference>
<name>A0A8S9IVJ4_BRACR</name>
<sequence length="87" mass="10174">MAMVHYLQIRRRCARLHLNDLKPPSSSMAHFTSTSLAALLTLNTNQKVLSTMKERKRMRKEKEKQNLNLGMSRDGEEDRKMSSFYSE</sequence>
<gene>
    <name evidence="2" type="ORF">F2Q70_00001575</name>
</gene>
<organism evidence="2">
    <name type="scientific">Brassica cretica</name>
    <name type="common">Mustard</name>
    <dbReference type="NCBI Taxonomy" id="69181"/>
    <lineage>
        <taxon>Eukaryota</taxon>
        <taxon>Viridiplantae</taxon>
        <taxon>Streptophyta</taxon>
        <taxon>Embryophyta</taxon>
        <taxon>Tracheophyta</taxon>
        <taxon>Spermatophyta</taxon>
        <taxon>Magnoliopsida</taxon>
        <taxon>eudicotyledons</taxon>
        <taxon>Gunneridae</taxon>
        <taxon>Pentapetalae</taxon>
        <taxon>rosids</taxon>
        <taxon>malvids</taxon>
        <taxon>Brassicales</taxon>
        <taxon>Brassicaceae</taxon>
        <taxon>Brassiceae</taxon>
        <taxon>Brassica</taxon>
    </lineage>
</organism>
<accession>A0A8S9IVJ4</accession>
<feature type="region of interest" description="Disordered" evidence="1">
    <location>
        <begin position="51"/>
        <end position="87"/>
    </location>
</feature>
<proteinExistence type="predicted"/>
<protein>
    <submittedName>
        <fullName evidence="2">Uncharacterized protein</fullName>
    </submittedName>
</protein>